<evidence type="ECO:0000313" key="4">
    <source>
        <dbReference type="EMBL" id="KAJ9143345.1"/>
    </source>
</evidence>
<dbReference type="PANTHER" id="PTHR34814">
    <property type="entry name" value="NITROSOGUANIDINE RESISTANCE PROTEIN SNG1"/>
    <property type="match status" value="1"/>
</dbReference>
<feature type="transmembrane region" description="Helical" evidence="2">
    <location>
        <begin position="382"/>
        <end position="403"/>
    </location>
</feature>
<feature type="transmembrane region" description="Helical" evidence="2">
    <location>
        <begin position="25"/>
        <end position="48"/>
    </location>
</feature>
<keyword evidence="2" id="KW-0472">Membrane</keyword>
<dbReference type="GO" id="GO:0016020">
    <property type="term" value="C:membrane"/>
    <property type="evidence" value="ECO:0007669"/>
    <property type="project" value="TreeGrafter"/>
</dbReference>
<dbReference type="AlphaFoldDB" id="A0AA38RVR2"/>
<sequence length="478" mass="53361">MPEENLSYQQRRGGGWWPARVKVTIFKLIGAGMALMVMLLAIMSHFFGSAYHQRSRVKALNVLVIDYDGGAIGQAVSTAYHSLVDDEFPTFEFADPAKYSDTASLQRAVCDGRYWAALYTHAGASARLAAAVGGTSSSTYDAEDTVTYIVNQARYPVVADSYIMPSMETLAGVTRSIYYQSSNGTAALSSLNRTNSLAVSTYLNPIQFTEDVLSPMTQGTRVYLNTVNSVMPVLLQFFFVMAVNGISMETGLFTKLRTREVWLFRLTAGKIFCFLASLVMTGYIWAFREDWDVDGGKFAKTWMVLWFSMDINWQIFDTLVGCYVPMPASPFLVLSWILLNVASTIFPFELSAGWYRLGYAIPAHETYTLLIQVWSGCWNRDYIALPVLFSWWLVGHVTAAVAARKRCRDFQKLSPPSHASAEEQMYGHKDGKKPETEVEAERPTQVLTSDADTILGDPSALDLSGGDEDVKEKQREEY</sequence>
<dbReference type="Proteomes" id="UP001174694">
    <property type="component" value="Unassembled WGS sequence"/>
</dbReference>
<feature type="transmembrane region" description="Helical" evidence="2">
    <location>
        <begin position="262"/>
        <end position="286"/>
    </location>
</feature>
<reference evidence="4" key="1">
    <citation type="submission" date="2022-07" db="EMBL/GenBank/DDBJ databases">
        <title>Fungi with potential for degradation of polypropylene.</title>
        <authorList>
            <person name="Gostincar C."/>
        </authorList>
    </citation>
    <scope>NUCLEOTIDE SEQUENCE</scope>
    <source>
        <strain evidence="4">EXF-13308</strain>
    </source>
</reference>
<evidence type="ECO:0000313" key="5">
    <source>
        <dbReference type="Proteomes" id="UP001174694"/>
    </source>
</evidence>
<dbReference type="Pfam" id="PF12051">
    <property type="entry name" value="DUF3533"/>
    <property type="match status" value="1"/>
</dbReference>
<feature type="transmembrane region" description="Helical" evidence="2">
    <location>
        <begin position="298"/>
        <end position="316"/>
    </location>
</feature>
<feature type="transmembrane region" description="Helical" evidence="2">
    <location>
        <begin position="222"/>
        <end position="242"/>
    </location>
</feature>
<protein>
    <submittedName>
        <fullName evidence="4">Nitrosoguanidine resistance protein</fullName>
    </submittedName>
</protein>
<keyword evidence="2" id="KW-0812">Transmembrane</keyword>
<feature type="compositionally biased region" description="Basic and acidic residues" evidence="1">
    <location>
        <begin position="425"/>
        <end position="442"/>
    </location>
</feature>
<keyword evidence="2" id="KW-1133">Transmembrane helix</keyword>
<feature type="domain" description="DUF3533" evidence="3">
    <location>
        <begin position="33"/>
        <end position="396"/>
    </location>
</feature>
<evidence type="ECO:0000256" key="2">
    <source>
        <dbReference type="SAM" id="Phobius"/>
    </source>
</evidence>
<gene>
    <name evidence="4" type="ORF">NKR23_g6538</name>
</gene>
<dbReference type="PANTHER" id="PTHR34814:SF2">
    <property type="entry name" value="DUF3533 DOMAIN-CONTAINING PROTEIN"/>
    <property type="match status" value="1"/>
</dbReference>
<evidence type="ECO:0000256" key="1">
    <source>
        <dbReference type="SAM" id="MobiDB-lite"/>
    </source>
</evidence>
<dbReference type="EMBL" id="JANBVO010000019">
    <property type="protein sequence ID" value="KAJ9143345.1"/>
    <property type="molecule type" value="Genomic_DNA"/>
</dbReference>
<evidence type="ECO:0000259" key="3">
    <source>
        <dbReference type="Pfam" id="PF12051"/>
    </source>
</evidence>
<feature type="compositionally biased region" description="Basic and acidic residues" evidence="1">
    <location>
        <begin position="468"/>
        <end position="478"/>
    </location>
</feature>
<accession>A0AA38RVR2</accession>
<keyword evidence="5" id="KW-1185">Reference proteome</keyword>
<name>A0AA38RVR2_9PEZI</name>
<proteinExistence type="predicted"/>
<comment type="caution">
    <text evidence="4">The sequence shown here is derived from an EMBL/GenBank/DDBJ whole genome shotgun (WGS) entry which is preliminary data.</text>
</comment>
<organism evidence="4 5">
    <name type="scientific">Pleurostoma richardsiae</name>
    <dbReference type="NCBI Taxonomy" id="41990"/>
    <lineage>
        <taxon>Eukaryota</taxon>
        <taxon>Fungi</taxon>
        <taxon>Dikarya</taxon>
        <taxon>Ascomycota</taxon>
        <taxon>Pezizomycotina</taxon>
        <taxon>Sordariomycetes</taxon>
        <taxon>Sordariomycetidae</taxon>
        <taxon>Calosphaeriales</taxon>
        <taxon>Pleurostomataceae</taxon>
        <taxon>Pleurostoma</taxon>
    </lineage>
</organism>
<dbReference type="InterPro" id="IPR022703">
    <property type="entry name" value="DUF3533"/>
</dbReference>
<dbReference type="InterPro" id="IPR053001">
    <property type="entry name" value="MNNG_permease-like"/>
</dbReference>
<feature type="transmembrane region" description="Helical" evidence="2">
    <location>
        <begin position="328"/>
        <end position="350"/>
    </location>
</feature>
<feature type="region of interest" description="Disordered" evidence="1">
    <location>
        <begin position="413"/>
        <end position="478"/>
    </location>
</feature>